<dbReference type="Gene3D" id="2.60.40.1150">
    <property type="match status" value="1"/>
</dbReference>
<evidence type="ECO:0000256" key="1">
    <source>
        <dbReference type="ARBA" id="ARBA00004145"/>
    </source>
</evidence>
<dbReference type="GO" id="GO:0030131">
    <property type="term" value="C:clathrin adaptor complex"/>
    <property type="evidence" value="ECO:0007669"/>
    <property type="project" value="InterPro"/>
</dbReference>
<dbReference type="InterPro" id="IPR009028">
    <property type="entry name" value="Coatomer/calthrin_app_sub_C"/>
</dbReference>
<keyword evidence="5" id="KW-0653">Protein transport</keyword>
<dbReference type="AlphaFoldDB" id="A0A1E7FJR8"/>
<dbReference type="Pfam" id="PF01602">
    <property type="entry name" value="Adaptin_N"/>
    <property type="match status" value="1"/>
</dbReference>
<feature type="region of interest" description="Disordered" evidence="12">
    <location>
        <begin position="602"/>
        <end position="631"/>
    </location>
</feature>
<comment type="subunit">
    <text evidence="10">Adaptor protein complexes are heterotetramers composed of two large adaptins (beta-type subunit and alpha-type or delta-type or epsilon-type or gamma-type subunit), a medium adaptin (mu-type subunit) and a small adaptin (sigma-type subunit).</text>
</comment>
<feature type="repeat" description="HEAT" evidence="11">
    <location>
        <begin position="173"/>
        <end position="209"/>
    </location>
</feature>
<comment type="subcellular location">
    <subcellularLocation>
        <location evidence="1">Cytoplasmic vesicle</location>
        <location evidence="1">Clathrin-coated vesicle membrane</location>
        <topology evidence="1">Peripheral membrane protein</topology>
        <orientation evidence="1">Cytoplasmic side</orientation>
    </subcellularLocation>
    <subcellularLocation>
        <location evidence="2">Golgi apparatus</location>
        <location evidence="2">trans-Golgi network</location>
    </subcellularLocation>
</comment>
<dbReference type="KEGG" id="fcy:FRACYDRAFT_168097"/>
<dbReference type="InParanoid" id="A0A1E7FJR8"/>
<protein>
    <submittedName>
        <fullName evidence="14">Putative coatomer, gamma-subunit</fullName>
    </submittedName>
</protein>
<feature type="domain" description="Beta-adaptin appendage C-terminal subdomain" evidence="13">
    <location>
        <begin position="776"/>
        <end position="892"/>
    </location>
</feature>
<evidence type="ECO:0000313" key="14">
    <source>
        <dbReference type="EMBL" id="OEU18406.1"/>
    </source>
</evidence>
<dbReference type="SMART" id="SM01020">
    <property type="entry name" value="B2-adapt-app_C"/>
    <property type="match status" value="1"/>
</dbReference>
<evidence type="ECO:0000256" key="3">
    <source>
        <dbReference type="ARBA" id="ARBA00006613"/>
    </source>
</evidence>
<evidence type="ECO:0000256" key="6">
    <source>
        <dbReference type="ARBA" id="ARBA00023034"/>
    </source>
</evidence>
<keyword evidence="15" id="KW-1185">Reference proteome</keyword>
<dbReference type="OrthoDB" id="10254310at2759"/>
<evidence type="ECO:0000259" key="13">
    <source>
        <dbReference type="SMART" id="SM01020"/>
    </source>
</evidence>
<dbReference type="SUPFAM" id="SSF55711">
    <property type="entry name" value="Subdomain of clathrin and coatomer appendage domain"/>
    <property type="match status" value="1"/>
</dbReference>
<dbReference type="EMBL" id="KV784356">
    <property type="protein sequence ID" value="OEU18406.1"/>
    <property type="molecule type" value="Genomic_DNA"/>
</dbReference>
<dbReference type="PROSITE" id="PS50077">
    <property type="entry name" value="HEAT_REPEAT"/>
    <property type="match status" value="1"/>
</dbReference>
<evidence type="ECO:0000256" key="4">
    <source>
        <dbReference type="ARBA" id="ARBA00022448"/>
    </source>
</evidence>
<sequence>MAKGKDGGGGGNSNDSKYFTTQKKGEMHELRMELHATEKHVKVDAVKKVIASMTVGKDVSMLFTDVLNCVQTGNIELKKLVYLYLINYAKTQPELTLLAVNTFVKDSADANPLIRALAVRTMGCIRVDRITEYLCEPLGRALRDDDPYVRKTAAVCVAKLYDIAPELVAERGFLDTLHDLISDSNPSVVANAVAALSEIAESSGKDVMKVSAAVLQKLLAALNECTEWGQVFILDSLAKYTPADGREAEGIIERVTPRLQHANSAVVMSAVKVILSYMELMGSSNIRSDAIRSLTRKLAPPLVTLLNSEPEIQYVALRNINLIVQKRPHILENEIKVFFCKYNDPIYVKMEKLEIIIKLVSEKNIDQVLLELKEYSTEVDVDFVRKSVSAIGRCAVKLERAAERCIGVLLELIQTKVNYVVQESVIVIKDIFRRYPNRYESIIATLCDNLDTLDEPLAKASMIWIIGEYAERIDNADELLDTFLETFEEEDPAVQLQLLTATVKCFLKNPEDTQDMVQRVLDLATEESDNPDLRDRGFIYWRLLSTDPEAAKMVVLGDKPVIEDDTFRLDPGLLNVLIGQIATLSSVYHKPPEAFVVRRAAGISADDDEEDDDDENYEDGDTGEGDLLDMGGMNINDSRGATASVYETKSPMNKVCGAEKSNGIEVYAGFRQVNGTIRMEMQMNNISSPAEIQGLAIQLNKNSFGLSPTSQQISCNPPIAPGSSGIATVELVVTPNMLAPQSANQPASPQVQIAIKNMQTGTVFYFAVDFNLEALFSQDGTMERSVFIESWKSIDDRNELYGTVSDIPPENLDIDTVINKFKANNIFFIARRPVPNAEGQEVVYFFMRTITQMEFLAELTFKQGVTACKICLKTENSSYGLLAKQAIEYLLRDF</sequence>
<dbReference type="InterPro" id="IPR012295">
    <property type="entry name" value="TBP_dom_sf"/>
</dbReference>
<dbReference type="InterPro" id="IPR002553">
    <property type="entry name" value="Clathrin/coatomer_adapt-like_N"/>
</dbReference>
<dbReference type="InterPro" id="IPR013041">
    <property type="entry name" value="Clathrin_app_Ig-like_sf"/>
</dbReference>
<dbReference type="FunFam" id="3.30.310.10:FF:000012">
    <property type="entry name" value="Beta-adaptin-like protein"/>
    <property type="match status" value="1"/>
</dbReference>
<dbReference type="Gene3D" id="3.30.310.10">
    <property type="entry name" value="TATA-Binding Protein"/>
    <property type="match status" value="1"/>
</dbReference>
<gene>
    <name evidence="14" type="ORF">FRACYDRAFT_168097</name>
</gene>
<evidence type="ECO:0000256" key="11">
    <source>
        <dbReference type="PROSITE-ProRule" id="PRU00103"/>
    </source>
</evidence>
<organism evidence="14 15">
    <name type="scientific">Fragilariopsis cylindrus CCMP1102</name>
    <dbReference type="NCBI Taxonomy" id="635003"/>
    <lineage>
        <taxon>Eukaryota</taxon>
        <taxon>Sar</taxon>
        <taxon>Stramenopiles</taxon>
        <taxon>Ochrophyta</taxon>
        <taxon>Bacillariophyta</taxon>
        <taxon>Bacillariophyceae</taxon>
        <taxon>Bacillariophycidae</taxon>
        <taxon>Bacillariales</taxon>
        <taxon>Bacillariaceae</taxon>
        <taxon>Fragilariopsis</taxon>
    </lineage>
</organism>
<dbReference type="FunFam" id="1.25.10.10:FF:000002">
    <property type="entry name" value="AP complex subunit beta"/>
    <property type="match status" value="1"/>
</dbReference>
<accession>A0A1E7FJR8</accession>
<dbReference type="InterPro" id="IPR013037">
    <property type="entry name" value="Clathrin_b-adaptin_app_Ig-like"/>
</dbReference>
<dbReference type="PANTHER" id="PTHR11134">
    <property type="entry name" value="ADAPTOR COMPLEX SUBUNIT BETA FAMILY MEMBER"/>
    <property type="match status" value="1"/>
</dbReference>
<dbReference type="GO" id="GO:0016192">
    <property type="term" value="P:vesicle-mediated transport"/>
    <property type="evidence" value="ECO:0007669"/>
    <property type="project" value="InterPro"/>
</dbReference>
<keyword evidence="8" id="KW-0968">Cytoplasmic vesicle</keyword>
<dbReference type="SUPFAM" id="SSF48371">
    <property type="entry name" value="ARM repeat"/>
    <property type="match status" value="1"/>
</dbReference>
<proteinExistence type="inferred from homology"/>
<dbReference type="Pfam" id="PF09066">
    <property type="entry name" value="B2-adapt-app_C"/>
    <property type="match status" value="1"/>
</dbReference>
<dbReference type="FunCoup" id="A0A1E7FJR8">
    <property type="interactions" value="393"/>
</dbReference>
<evidence type="ECO:0000256" key="8">
    <source>
        <dbReference type="ARBA" id="ARBA00023329"/>
    </source>
</evidence>
<evidence type="ECO:0000256" key="9">
    <source>
        <dbReference type="ARBA" id="ARBA00056315"/>
    </source>
</evidence>
<dbReference type="InterPro" id="IPR015151">
    <property type="entry name" value="B-adaptin_app_sub_C"/>
</dbReference>
<comment type="similarity">
    <text evidence="3">Belongs to the adaptor complexes large subunit family.</text>
</comment>
<reference evidence="14 15" key="1">
    <citation type="submission" date="2016-09" db="EMBL/GenBank/DDBJ databases">
        <title>Extensive genetic diversity and differential bi-allelic expression allows diatom success in the polar Southern Ocean.</title>
        <authorList>
            <consortium name="DOE Joint Genome Institute"/>
            <person name="Mock T."/>
            <person name="Otillar R.P."/>
            <person name="Strauss J."/>
            <person name="Dupont C."/>
            <person name="Frickenhaus S."/>
            <person name="Maumus F."/>
            <person name="Mcmullan M."/>
            <person name="Sanges R."/>
            <person name="Schmutz J."/>
            <person name="Toseland A."/>
            <person name="Valas R."/>
            <person name="Veluchamy A."/>
            <person name="Ward B.J."/>
            <person name="Allen A."/>
            <person name="Barry K."/>
            <person name="Falciatore A."/>
            <person name="Ferrante M."/>
            <person name="Fortunato A.E."/>
            <person name="Gloeckner G."/>
            <person name="Gruber A."/>
            <person name="Hipkin R."/>
            <person name="Janech M."/>
            <person name="Kroth P."/>
            <person name="Leese F."/>
            <person name="Lindquist E."/>
            <person name="Lyon B.R."/>
            <person name="Martin J."/>
            <person name="Mayer C."/>
            <person name="Parker M."/>
            <person name="Quesneville H."/>
            <person name="Raymond J."/>
            <person name="Uhlig C."/>
            <person name="Valentin K.U."/>
            <person name="Worden A.Z."/>
            <person name="Armbrust E.V."/>
            <person name="Bowler C."/>
            <person name="Green B."/>
            <person name="Moulton V."/>
            <person name="Van Oosterhout C."/>
            <person name="Grigoriev I."/>
        </authorList>
    </citation>
    <scope>NUCLEOTIDE SEQUENCE [LARGE SCALE GENOMIC DNA]</scope>
    <source>
        <strain evidence="14 15">CCMP1102</strain>
    </source>
</reference>
<evidence type="ECO:0000256" key="10">
    <source>
        <dbReference type="ARBA" id="ARBA00065056"/>
    </source>
</evidence>
<dbReference type="InterPro" id="IPR026739">
    <property type="entry name" value="AP_beta"/>
</dbReference>
<keyword evidence="6" id="KW-0333">Golgi apparatus</keyword>
<comment type="function">
    <text evidence="9">Subunit of clathrin-associated adaptor protein complex that plays a role in protein sorting in the late-Golgi/trans-Golgi network (TGN) and/or endosomes. The AP complexes mediate both the recruitment of clathrin to membranes and the recognition of sorting signals within the cytosolic tails of transmembrane cargo molecules.</text>
</comment>
<evidence type="ECO:0000256" key="5">
    <source>
        <dbReference type="ARBA" id="ARBA00022927"/>
    </source>
</evidence>
<dbReference type="SUPFAM" id="SSF49348">
    <property type="entry name" value="Clathrin adaptor appendage domain"/>
    <property type="match status" value="1"/>
</dbReference>
<dbReference type="Proteomes" id="UP000095751">
    <property type="component" value="Unassembled WGS sequence"/>
</dbReference>
<evidence type="ECO:0000256" key="7">
    <source>
        <dbReference type="ARBA" id="ARBA00023136"/>
    </source>
</evidence>
<evidence type="ECO:0000256" key="2">
    <source>
        <dbReference type="ARBA" id="ARBA00004601"/>
    </source>
</evidence>
<keyword evidence="4" id="KW-0813">Transport</keyword>
<dbReference type="Gene3D" id="1.25.10.10">
    <property type="entry name" value="Leucine-rich Repeat Variant"/>
    <property type="match status" value="1"/>
</dbReference>
<dbReference type="GO" id="GO:0006886">
    <property type="term" value="P:intracellular protein transport"/>
    <property type="evidence" value="ECO:0007669"/>
    <property type="project" value="InterPro"/>
</dbReference>
<evidence type="ECO:0000313" key="15">
    <source>
        <dbReference type="Proteomes" id="UP000095751"/>
    </source>
</evidence>
<dbReference type="InterPro" id="IPR016024">
    <property type="entry name" value="ARM-type_fold"/>
</dbReference>
<dbReference type="GO" id="GO:0005794">
    <property type="term" value="C:Golgi apparatus"/>
    <property type="evidence" value="ECO:0007669"/>
    <property type="project" value="UniProtKB-SubCell"/>
</dbReference>
<dbReference type="FunFam" id="2.60.40.1150:FF:000002">
    <property type="entry name" value="Beta-adaptin-like protein C"/>
    <property type="match status" value="1"/>
</dbReference>
<dbReference type="InterPro" id="IPR011989">
    <property type="entry name" value="ARM-like"/>
</dbReference>
<dbReference type="GO" id="GO:0030665">
    <property type="term" value="C:clathrin-coated vesicle membrane"/>
    <property type="evidence" value="ECO:0007669"/>
    <property type="project" value="UniProtKB-SubCell"/>
</dbReference>
<dbReference type="InterPro" id="IPR021133">
    <property type="entry name" value="HEAT_type_2"/>
</dbReference>
<name>A0A1E7FJR8_9STRA</name>
<feature type="compositionally biased region" description="Acidic residues" evidence="12">
    <location>
        <begin position="605"/>
        <end position="627"/>
    </location>
</feature>
<evidence type="ECO:0000256" key="12">
    <source>
        <dbReference type="SAM" id="MobiDB-lite"/>
    </source>
</evidence>
<keyword evidence="7" id="KW-0472">Membrane</keyword>